<feature type="region of interest" description="Disordered" evidence="8">
    <location>
        <begin position="498"/>
        <end position="517"/>
    </location>
</feature>
<dbReference type="SMART" id="SM00351">
    <property type="entry name" value="PAX"/>
    <property type="match status" value="1"/>
</dbReference>
<feature type="compositionally biased region" description="Polar residues" evidence="8">
    <location>
        <begin position="282"/>
        <end position="296"/>
    </location>
</feature>
<dbReference type="InParanoid" id="A0A7M7L259"/>
<protein>
    <recommendedName>
        <fullName evidence="9">Paired domain-containing protein</fullName>
    </recommendedName>
</protein>
<feature type="region of interest" description="Disordered" evidence="8">
    <location>
        <begin position="1"/>
        <end position="38"/>
    </location>
</feature>
<evidence type="ECO:0000256" key="2">
    <source>
        <dbReference type="ARBA" id="ARBA00022473"/>
    </source>
</evidence>
<dbReference type="FunFam" id="1.10.10.10:FF:000013">
    <property type="entry name" value="Paired box 8 isoform 1"/>
    <property type="match status" value="1"/>
</dbReference>
<dbReference type="InterPro" id="IPR001523">
    <property type="entry name" value="Paired_dom"/>
</dbReference>
<feature type="compositionally biased region" description="Polar residues" evidence="8">
    <location>
        <begin position="252"/>
        <end position="268"/>
    </location>
</feature>
<dbReference type="PRINTS" id="PR00027">
    <property type="entry name" value="PAIREDBOX"/>
</dbReference>
<feature type="compositionally biased region" description="Low complexity" evidence="8">
    <location>
        <begin position="339"/>
        <end position="348"/>
    </location>
</feature>
<dbReference type="CDD" id="cd00131">
    <property type="entry name" value="PAX"/>
    <property type="match status" value="1"/>
</dbReference>
<evidence type="ECO:0000256" key="5">
    <source>
        <dbReference type="ARBA" id="ARBA00023125"/>
    </source>
</evidence>
<keyword evidence="7" id="KW-0539">Nucleus</keyword>
<dbReference type="InterPro" id="IPR009057">
    <property type="entry name" value="Homeodomain-like_sf"/>
</dbReference>
<feature type="region of interest" description="Disordered" evidence="8">
    <location>
        <begin position="56"/>
        <end position="81"/>
    </location>
</feature>
<evidence type="ECO:0000313" key="10">
    <source>
        <dbReference type="EnsemblMetazoa" id="XP_022672740"/>
    </source>
</evidence>
<dbReference type="PROSITE" id="PS00034">
    <property type="entry name" value="PAIRED_1"/>
    <property type="match status" value="1"/>
</dbReference>
<dbReference type="PANTHER" id="PTHR45636:SF20">
    <property type="entry name" value="PAIRED BOX PROTEIN PAX-5"/>
    <property type="match status" value="1"/>
</dbReference>
<dbReference type="FunFam" id="1.10.10.10:FF:000003">
    <property type="entry name" value="Paired box protein Pax-6"/>
    <property type="match status" value="1"/>
</dbReference>
<dbReference type="FunCoup" id="A0A7M7L259">
    <property type="interactions" value="31"/>
</dbReference>
<dbReference type="RefSeq" id="XP_022672740.1">
    <property type="nucleotide sequence ID" value="XM_022817005.1"/>
</dbReference>
<dbReference type="GO" id="GO:0000978">
    <property type="term" value="F:RNA polymerase II cis-regulatory region sequence-specific DNA binding"/>
    <property type="evidence" value="ECO:0007669"/>
    <property type="project" value="TreeGrafter"/>
</dbReference>
<dbReference type="EnsemblMetazoa" id="XM_022817005">
    <property type="protein sequence ID" value="XP_022672740"/>
    <property type="gene ID" value="LOC111255248"/>
</dbReference>
<dbReference type="InterPro" id="IPR043182">
    <property type="entry name" value="PAIRED_DNA-bd_dom"/>
</dbReference>
<feature type="region of interest" description="Disordered" evidence="8">
    <location>
        <begin position="201"/>
        <end position="296"/>
    </location>
</feature>
<feature type="compositionally biased region" description="Polar residues" evidence="8">
    <location>
        <begin position="226"/>
        <end position="238"/>
    </location>
</feature>
<feature type="compositionally biased region" description="Polar residues" evidence="8">
    <location>
        <begin position="11"/>
        <end position="31"/>
    </location>
</feature>
<dbReference type="GeneID" id="111255248"/>
<dbReference type="OrthoDB" id="3225452at2759"/>
<evidence type="ECO:0000259" key="9">
    <source>
        <dbReference type="PROSITE" id="PS51057"/>
    </source>
</evidence>
<evidence type="ECO:0000256" key="1">
    <source>
        <dbReference type="ARBA" id="ARBA00004123"/>
    </source>
</evidence>
<dbReference type="OMA" id="HEKREPT"/>
<dbReference type="PROSITE" id="PS51057">
    <property type="entry name" value="PAIRED_2"/>
    <property type="match status" value="1"/>
</dbReference>
<dbReference type="Proteomes" id="UP000594260">
    <property type="component" value="Unplaced"/>
</dbReference>
<accession>A0A7M7L259</accession>
<dbReference type="InterPro" id="IPR036388">
    <property type="entry name" value="WH-like_DNA-bd_sf"/>
</dbReference>
<keyword evidence="5" id="KW-0238">DNA-binding</keyword>
<dbReference type="Pfam" id="PF00292">
    <property type="entry name" value="PAX"/>
    <property type="match status" value="1"/>
</dbReference>
<reference evidence="10" key="1">
    <citation type="submission" date="2021-01" db="UniProtKB">
        <authorList>
            <consortium name="EnsemblMetazoa"/>
        </authorList>
    </citation>
    <scope>IDENTIFICATION</scope>
</reference>
<evidence type="ECO:0000256" key="6">
    <source>
        <dbReference type="ARBA" id="ARBA00023163"/>
    </source>
</evidence>
<feature type="compositionally biased region" description="Basic and acidic residues" evidence="8">
    <location>
        <begin position="269"/>
        <end position="279"/>
    </location>
</feature>
<evidence type="ECO:0000256" key="8">
    <source>
        <dbReference type="SAM" id="MobiDB-lite"/>
    </source>
</evidence>
<organism evidence="10 11">
    <name type="scientific">Varroa destructor</name>
    <name type="common">Honeybee mite</name>
    <dbReference type="NCBI Taxonomy" id="109461"/>
    <lineage>
        <taxon>Eukaryota</taxon>
        <taxon>Metazoa</taxon>
        <taxon>Ecdysozoa</taxon>
        <taxon>Arthropoda</taxon>
        <taxon>Chelicerata</taxon>
        <taxon>Arachnida</taxon>
        <taxon>Acari</taxon>
        <taxon>Parasitiformes</taxon>
        <taxon>Mesostigmata</taxon>
        <taxon>Gamasina</taxon>
        <taxon>Dermanyssoidea</taxon>
        <taxon>Varroidae</taxon>
        <taxon>Varroa</taxon>
    </lineage>
</organism>
<keyword evidence="11" id="KW-1185">Reference proteome</keyword>
<evidence type="ECO:0000256" key="3">
    <source>
        <dbReference type="ARBA" id="ARBA00022724"/>
    </source>
</evidence>
<dbReference type="GO" id="GO:0005634">
    <property type="term" value="C:nucleus"/>
    <property type="evidence" value="ECO:0007669"/>
    <property type="project" value="UniProtKB-SubCell"/>
</dbReference>
<dbReference type="AlphaFoldDB" id="A0A7M7L259"/>
<feature type="compositionally biased region" description="Polar residues" evidence="8">
    <location>
        <begin position="498"/>
        <end position="508"/>
    </location>
</feature>
<feature type="region of interest" description="Disordered" evidence="8">
    <location>
        <begin position="337"/>
        <end position="358"/>
    </location>
</feature>
<name>A0A7M7L259_VARDE</name>
<dbReference type="SUPFAM" id="SSF46689">
    <property type="entry name" value="Homeodomain-like"/>
    <property type="match status" value="1"/>
</dbReference>
<dbReference type="Gene3D" id="1.10.10.10">
    <property type="entry name" value="Winged helix-like DNA-binding domain superfamily/Winged helix DNA-binding domain"/>
    <property type="match status" value="2"/>
</dbReference>
<keyword evidence="6" id="KW-0804">Transcription</keyword>
<keyword evidence="3" id="KW-0563">Paired box</keyword>
<keyword evidence="2" id="KW-0217">Developmental protein</keyword>
<dbReference type="KEGG" id="vde:111255248"/>
<dbReference type="InterPro" id="IPR043565">
    <property type="entry name" value="PAX_fam"/>
</dbReference>
<dbReference type="GO" id="GO:0000981">
    <property type="term" value="F:DNA-binding transcription factor activity, RNA polymerase II-specific"/>
    <property type="evidence" value="ECO:0007669"/>
    <property type="project" value="TreeGrafter"/>
</dbReference>
<comment type="subcellular location">
    <subcellularLocation>
        <location evidence="1">Nucleus</location>
    </subcellularLocation>
</comment>
<sequence length="589" mass="62070">MMEMQGVPATLSHSHVTQTTNDPEQENNNKTVVKKDSSGLLTSPYLAEGWAWRGAPNLGASSPEDASSQDDKNGHGGVNQLGGVFVNGRPLPDVVRQRIVELAHQGVRPCDISRQLRVSHGCVSKILGRYYETGSIRPGVIGGSKPKVATPKVVDAIANYKKQNPTMFAWEIRDRLLADQVCDQDNIPSVSSINRIVRNKAAEKAKAAHSHSHVSSPAPLSPPQQTPSLDASRPSYSINGILGIDGKRKRQQQNISGPDQTDVNSNGEVRSDLEDDVKRPRTTQYNDQYPSLSPNMWQKWSTKTEDMKPSATAMVNDIPSGGSGSPYALQQFTADQAFSPSTTSAAPAEPKPDVDAQTPFEALSAPGQQQASQPQTQATTVYTPPIGGVMPGLTAVGLHELGARYANASPAAPIASDAASPRAYDSVAAAAESPAKADAPLAPPLVAPMAAAAPSLSSLTVLQPVHSTTIPGYASFAQYAAPAPLKPQPLLTLEDANHNTTASTTGPQEQCPDVSGSVATTNATDYPYASPYSQYSTAAAGAYAAYGYGSGSILNPSYYYTHNGARSTAASTTQSVASLESYKASLERC</sequence>
<keyword evidence="4" id="KW-0805">Transcription regulation</keyword>
<proteinExistence type="predicted"/>
<evidence type="ECO:0000256" key="7">
    <source>
        <dbReference type="ARBA" id="ARBA00023242"/>
    </source>
</evidence>
<evidence type="ECO:0000256" key="4">
    <source>
        <dbReference type="ARBA" id="ARBA00023015"/>
    </source>
</evidence>
<dbReference type="EnsemblMetazoa" id="XM_022817006">
    <property type="protein sequence ID" value="XP_022672741"/>
    <property type="gene ID" value="LOC111255248"/>
</dbReference>
<dbReference type="RefSeq" id="XP_022672741.1">
    <property type="nucleotide sequence ID" value="XM_022817006.1"/>
</dbReference>
<feature type="domain" description="Paired" evidence="9">
    <location>
        <begin position="74"/>
        <end position="200"/>
    </location>
</feature>
<dbReference type="PANTHER" id="PTHR45636">
    <property type="entry name" value="PAIRED BOX PROTEIN PAX-6-RELATED-RELATED"/>
    <property type="match status" value="1"/>
</dbReference>
<evidence type="ECO:0000313" key="11">
    <source>
        <dbReference type="Proteomes" id="UP000594260"/>
    </source>
</evidence>